<feature type="signal peptide" evidence="15">
    <location>
        <begin position="1"/>
        <end position="22"/>
    </location>
</feature>
<comment type="catalytic activity">
    <reaction evidence="13">
        <text>[GlcNAc-(1-&gt;4)-Mur2Ac(oyl-L-Ala-gamma-D-Glu-L-Lys-D-Ala-D-Ala)](n)-di-trans,octa-cis-undecaprenyl diphosphate + beta-D-GlcNAc-(1-&gt;4)-Mur2Ac(oyl-L-Ala-gamma-D-Glu-L-Lys-D-Ala-D-Ala)-di-trans,octa-cis-undecaprenyl diphosphate = [GlcNAc-(1-&gt;4)-Mur2Ac(oyl-L-Ala-gamma-D-Glu-L-Lys-D-Ala-D-Ala)](n+1)-di-trans,octa-cis-undecaprenyl diphosphate + di-trans,octa-cis-undecaprenyl diphosphate + H(+)</text>
        <dbReference type="Rhea" id="RHEA:23708"/>
        <dbReference type="Rhea" id="RHEA-COMP:9602"/>
        <dbReference type="Rhea" id="RHEA-COMP:9603"/>
        <dbReference type="ChEBI" id="CHEBI:15378"/>
        <dbReference type="ChEBI" id="CHEBI:58405"/>
        <dbReference type="ChEBI" id="CHEBI:60033"/>
        <dbReference type="ChEBI" id="CHEBI:78435"/>
        <dbReference type="EC" id="2.4.99.28"/>
    </reaction>
</comment>
<evidence type="ECO:0000256" key="15">
    <source>
        <dbReference type="SAM" id="SignalP"/>
    </source>
</evidence>
<dbReference type="GO" id="GO:0006508">
    <property type="term" value="P:proteolysis"/>
    <property type="evidence" value="ECO:0007669"/>
    <property type="project" value="UniProtKB-KW"/>
</dbReference>
<dbReference type="GO" id="GO:0030288">
    <property type="term" value="C:outer membrane-bounded periplasmic space"/>
    <property type="evidence" value="ECO:0007669"/>
    <property type="project" value="TreeGrafter"/>
</dbReference>
<comment type="similarity">
    <text evidence="1">In the C-terminal section; belongs to the transpeptidase family.</text>
</comment>
<feature type="region of interest" description="Disordered" evidence="14">
    <location>
        <begin position="651"/>
        <end position="741"/>
    </location>
</feature>
<organism evidence="18 19">
    <name type="scientific">Euzebya pacifica</name>
    <dbReference type="NCBI Taxonomy" id="1608957"/>
    <lineage>
        <taxon>Bacteria</taxon>
        <taxon>Bacillati</taxon>
        <taxon>Actinomycetota</taxon>
        <taxon>Nitriliruptoria</taxon>
        <taxon>Euzebyales</taxon>
    </lineage>
</organism>
<feature type="domain" description="Penicillin-binding protein transpeptidase" evidence="16">
    <location>
        <begin position="323"/>
        <end position="565"/>
    </location>
</feature>
<dbReference type="Proteomes" id="UP000264006">
    <property type="component" value="Chromosome"/>
</dbReference>
<comment type="catalytic activity">
    <reaction evidence="12">
        <text>Preferential cleavage: (Ac)2-L-Lys-D-Ala-|-D-Ala. Also transpeptidation of peptidyl-alanyl moieties that are N-acyl substituents of D-alanine.</text>
        <dbReference type="EC" id="3.4.16.4"/>
    </reaction>
</comment>
<dbReference type="SUPFAM" id="SSF53955">
    <property type="entry name" value="Lysozyme-like"/>
    <property type="match status" value="1"/>
</dbReference>
<dbReference type="RefSeq" id="WP_164709943.1">
    <property type="nucleotide sequence ID" value="NZ_CP031165.1"/>
</dbReference>
<dbReference type="GO" id="GO:0008360">
    <property type="term" value="P:regulation of cell shape"/>
    <property type="evidence" value="ECO:0007669"/>
    <property type="project" value="UniProtKB-KW"/>
</dbReference>
<evidence type="ECO:0000256" key="13">
    <source>
        <dbReference type="ARBA" id="ARBA00049902"/>
    </source>
</evidence>
<feature type="compositionally biased region" description="Pro residues" evidence="14">
    <location>
        <begin position="655"/>
        <end position="665"/>
    </location>
</feature>
<dbReference type="AlphaFoldDB" id="A0A346XU28"/>
<evidence type="ECO:0000256" key="4">
    <source>
        <dbReference type="ARBA" id="ARBA00022670"/>
    </source>
</evidence>
<evidence type="ECO:0000259" key="17">
    <source>
        <dbReference type="Pfam" id="PF00912"/>
    </source>
</evidence>
<dbReference type="InterPro" id="IPR050396">
    <property type="entry name" value="Glycosyltr_51/Transpeptidase"/>
</dbReference>
<evidence type="ECO:0000313" key="18">
    <source>
        <dbReference type="EMBL" id="AXV05725.1"/>
    </source>
</evidence>
<evidence type="ECO:0000256" key="10">
    <source>
        <dbReference type="ARBA" id="ARBA00023268"/>
    </source>
</evidence>
<dbReference type="GO" id="GO:0008658">
    <property type="term" value="F:penicillin binding"/>
    <property type="evidence" value="ECO:0007669"/>
    <property type="project" value="InterPro"/>
</dbReference>
<keyword evidence="10" id="KW-0511">Multifunctional enzyme</keyword>
<evidence type="ECO:0000259" key="16">
    <source>
        <dbReference type="Pfam" id="PF00905"/>
    </source>
</evidence>
<dbReference type="InterPro" id="IPR001264">
    <property type="entry name" value="Glyco_trans_51"/>
</dbReference>
<keyword evidence="4" id="KW-0645">Protease</keyword>
<keyword evidence="7" id="KW-0378">Hydrolase</keyword>
<evidence type="ECO:0000256" key="3">
    <source>
        <dbReference type="ARBA" id="ARBA00022645"/>
    </source>
</evidence>
<evidence type="ECO:0000256" key="5">
    <source>
        <dbReference type="ARBA" id="ARBA00022676"/>
    </source>
</evidence>
<gene>
    <name evidence="18" type="ORF">DVS28_a1024</name>
</gene>
<evidence type="ECO:0000256" key="11">
    <source>
        <dbReference type="ARBA" id="ARBA00023316"/>
    </source>
</evidence>
<keyword evidence="8" id="KW-0133">Cell shape</keyword>
<name>A0A346XU28_9ACTN</name>
<dbReference type="KEGG" id="euz:DVS28_a1024"/>
<keyword evidence="9" id="KW-0573">Peptidoglycan synthesis</keyword>
<feature type="domain" description="Glycosyl transferase family 51" evidence="17">
    <location>
        <begin position="52"/>
        <end position="227"/>
    </location>
</feature>
<dbReference type="Pfam" id="PF00912">
    <property type="entry name" value="Transgly"/>
    <property type="match status" value="1"/>
</dbReference>
<dbReference type="InterPro" id="IPR012338">
    <property type="entry name" value="Beta-lactam/transpept-like"/>
</dbReference>
<evidence type="ECO:0000256" key="9">
    <source>
        <dbReference type="ARBA" id="ARBA00022984"/>
    </source>
</evidence>
<proteinExistence type="inferred from homology"/>
<evidence type="ECO:0000256" key="8">
    <source>
        <dbReference type="ARBA" id="ARBA00022960"/>
    </source>
</evidence>
<evidence type="ECO:0000256" key="1">
    <source>
        <dbReference type="ARBA" id="ARBA00007090"/>
    </source>
</evidence>
<dbReference type="Gene3D" id="3.40.710.10">
    <property type="entry name" value="DD-peptidase/beta-lactamase superfamily"/>
    <property type="match status" value="1"/>
</dbReference>
<accession>A0A346XU28</accession>
<dbReference type="Gene3D" id="1.10.3810.10">
    <property type="entry name" value="Biosynthetic peptidoglycan transglycosylase-like"/>
    <property type="match status" value="1"/>
</dbReference>
<feature type="compositionally biased region" description="Pro residues" evidence="14">
    <location>
        <begin position="684"/>
        <end position="699"/>
    </location>
</feature>
<feature type="chain" id="PRO_5016830891" evidence="15">
    <location>
        <begin position="23"/>
        <end position="741"/>
    </location>
</feature>
<dbReference type="GO" id="GO:0009002">
    <property type="term" value="F:serine-type D-Ala-D-Ala carboxypeptidase activity"/>
    <property type="evidence" value="ECO:0007669"/>
    <property type="project" value="UniProtKB-EC"/>
</dbReference>
<dbReference type="SUPFAM" id="SSF56601">
    <property type="entry name" value="beta-lactamase/transpeptidase-like"/>
    <property type="match status" value="1"/>
</dbReference>
<evidence type="ECO:0000256" key="2">
    <source>
        <dbReference type="ARBA" id="ARBA00007739"/>
    </source>
</evidence>
<dbReference type="FunFam" id="1.10.3810.10:FF:000001">
    <property type="entry name" value="Penicillin-binding protein 1A"/>
    <property type="match status" value="1"/>
</dbReference>
<evidence type="ECO:0000256" key="14">
    <source>
        <dbReference type="SAM" id="MobiDB-lite"/>
    </source>
</evidence>
<dbReference type="InterPro" id="IPR023346">
    <property type="entry name" value="Lysozyme-like_dom_sf"/>
</dbReference>
<keyword evidence="6" id="KW-0808">Transferase</keyword>
<dbReference type="GO" id="GO:0071555">
    <property type="term" value="P:cell wall organization"/>
    <property type="evidence" value="ECO:0007669"/>
    <property type="project" value="UniProtKB-KW"/>
</dbReference>
<dbReference type="EMBL" id="CP031165">
    <property type="protein sequence ID" value="AXV05725.1"/>
    <property type="molecule type" value="Genomic_DNA"/>
</dbReference>
<dbReference type="GO" id="GO:0008955">
    <property type="term" value="F:peptidoglycan glycosyltransferase activity"/>
    <property type="evidence" value="ECO:0007669"/>
    <property type="project" value="UniProtKB-EC"/>
</dbReference>
<keyword evidence="19" id="KW-1185">Reference proteome</keyword>
<protein>
    <submittedName>
        <fullName evidence="18">Multimodular transpeptidase-transglycosylase</fullName>
    </submittedName>
</protein>
<evidence type="ECO:0000256" key="7">
    <source>
        <dbReference type="ARBA" id="ARBA00022801"/>
    </source>
</evidence>
<dbReference type="InterPro" id="IPR036950">
    <property type="entry name" value="PBP_transglycosylase"/>
</dbReference>
<keyword evidence="15" id="KW-0732">Signal</keyword>
<keyword evidence="5" id="KW-0328">Glycosyltransferase</keyword>
<feature type="compositionally biased region" description="Pro residues" evidence="14">
    <location>
        <begin position="713"/>
        <end position="725"/>
    </location>
</feature>
<dbReference type="GO" id="GO:0009252">
    <property type="term" value="P:peptidoglycan biosynthetic process"/>
    <property type="evidence" value="ECO:0007669"/>
    <property type="project" value="UniProtKB-KW"/>
</dbReference>
<dbReference type="Pfam" id="PF00905">
    <property type="entry name" value="Transpeptidase"/>
    <property type="match status" value="1"/>
</dbReference>
<dbReference type="PROSITE" id="PS51257">
    <property type="entry name" value="PROKAR_LIPOPROTEIN"/>
    <property type="match status" value="1"/>
</dbReference>
<comment type="similarity">
    <text evidence="2">In the N-terminal section; belongs to the glycosyltransferase 51 family.</text>
</comment>
<evidence type="ECO:0000256" key="6">
    <source>
        <dbReference type="ARBA" id="ARBA00022679"/>
    </source>
</evidence>
<evidence type="ECO:0000256" key="12">
    <source>
        <dbReference type="ARBA" id="ARBA00034000"/>
    </source>
</evidence>
<reference evidence="18 19" key="1">
    <citation type="submission" date="2018-09" db="EMBL/GenBank/DDBJ databases">
        <title>Complete genome sequence of Euzebya sp. DY32-46 isolated from seawater of Pacific Ocean.</title>
        <authorList>
            <person name="Xu L."/>
            <person name="Wu Y.-H."/>
            <person name="Xu X.-W."/>
        </authorList>
    </citation>
    <scope>NUCLEOTIDE SEQUENCE [LARGE SCALE GENOMIC DNA]</scope>
    <source>
        <strain evidence="18 19">DY32-46</strain>
    </source>
</reference>
<dbReference type="PANTHER" id="PTHR32282:SF33">
    <property type="entry name" value="PEPTIDOGLYCAN GLYCOSYLTRANSFERASE"/>
    <property type="match status" value="1"/>
</dbReference>
<evidence type="ECO:0000313" key="19">
    <source>
        <dbReference type="Proteomes" id="UP000264006"/>
    </source>
</evidence>
<sequence>MTRRWKVSWLGLLLACALLASACDQLVSVEVRDVDLPEVDAFAQSFVYAADGTQIATFRFSHREPVEREDLPDHLVTALVDAEDRRFWDHEGVDPRAVVRAFVANRQAGEVVQGGSTLTQQLVKNRYFPDPENTIERKLLEARLAWELEQDATKDEILTEYLNTVYFGAGAYGIEAAAQVYFDTTTTELSLAQSALLVAVIRSPEAANPFTAPDRARAERTRVLDALTRNGDLSAADRDQLDAAPLGLTEPPEAPPVQYPFFVEYVKRQLVGDEHFGVDEERRWRRLFGGGLRIHTTIDPAVQAAADAASTAFWSGAEDPEVAISVVDPATGHIAALVGGRDFATSQFDLATQGRRQPGSTFKVFALTAALSRGWTLDSVIESGPGSFDVGDPEPWTVRSGTTGEITLREALVRSSNGAFARLALELGPGAVENMAHSMGVRGRIGSNPSIVLGGLSEGVSPLDMASAFGTLANGGVHAAPTAVTHITDADGNVVWEPRGLPVTVVDPETAWLVTDTMQQVVTEGTGRAASLGERPSAGKTGTVQENRDAWFVGFTREYSTAVWIGYPDRARPLVDVHGVAAVQGGTWPARIWQRFMSTALEGRPIQPLRYPHELAVTVEIDPETGGIATPFCPVTETLTALPAELPTFSCPLHQHPPLPTPDPSASPSTTPGTTPAPDGGPQTAPPDPGVAPPPPATPTPAATPTGLQPTVPASPSPSPTPTPTPTTDDGPQAPSDNTFG</sequence>
<keyword evidence="3" id="KW-0121">Carboxypeptidase</keyword>
<feature type="compositionally biased region" description="Low complexity" evidence="14">
    <location>
        <begin position="666"/>
        <end position="683"/>
    </location>
</feature>
<dbReference type="PANTHER" id="PTHR32282">
    <property type="entry name" value="BINDING PROTEIN TRANSPEPTIDASE, PUTATIVE-RELATED"/>
    <property type="match status" value="1"/>
</dbReference>
<feature type="compositionally biased region" description="Low complexity" evidence="14">
    <location>
        <begin position="700"/>
        <end position="712"/>
    </location>
</feature>
<dbReference type="InterPro" id="IPR001460">
    <property type="entry name" value="PCN-bd_Tpept"/>
</dbReference>
<keyword evidence="11" id="KW-0961">Cell wall biogenesis/degradation</keyword>